<feature type="compositionally biased region" description="Polar residues" evidence="1">
    <location>
        <begin position="222"/>
        <end position="235"/>
    </location>
</feature>
<accession>A0A0C3BZJ5</accession>
<evidence type="ECO:0000256" key="1">
    <source>
        <dbReference type="SAM" id="MobiDB-lite"/>
    </source>
</evidence>
<reference evidence="2 3" key="1">
    <citation type="submission" date="2014-04" db="EMBL/GenBank/DDBJ databases">
        <authorList>
            <consortium name="DOE Joint Genome Institute"/>
            <person name="Kuo A."/>
            <person name="Gay G."/>
            <person name="Dore J."/>
            <person name="Kohler A."/>
            <person name="Nagy L.G."/>
            <person name="Floudas D."/>
            <person name="Copeland A."/>
            <person name="Barry K.W."/>
            <person name="Cichocki N."/>
            <person name="Veneault-Fourrey C."/>
            <person name="LaButti K."/>
            <person name="Lindquist E.A."/>
            <person name="Lipzen A."/>
            <person name="Lundell T."/>
            <person name="Morin E."/>
            <person name="Murat C."/>
            <person name="Sun H."/>
            <person name="Tunlid A."/>
            <person name="Henrissat B."/>
            <person name="Grigoriev I.V."/>
            <person name="Hibbett D.S."/>
            <person name="Martin F."/>
            <person name="Nordberg H.P."/>
            <person name="Cantor M.N."/>
            <person name="Hua S.X."/>
        </authorList>
    </citation>
    <scope>NUCLEOTIDE SEQUENCE [LARGE SCALE GENOMIC DNA]</scope>
    <source>
        <strain evidence="3">h7</strain>
    </source>
</reference>
<dbReference type="AlphaFoldDB" id="A0A0C3BZJ5"/>
<dbReference type="Proteomes" id="UP000053424">
    <property type="component" value="Unassembled WGS sequence"/>
</dbReference>
<feature type="compositionally biased region" description="Basic and acidic residues" evidence="1">
    <location>
        <begin position="172"/>
        <end position="182"/>
    </location>
</feature>
<evidence type="ECO:0000313" key="2">
    <source>
        <dbReference type="EMBL" id="KIM42015.1"/>
    </source>
</evidence>
<keyword evidence="3" id="KW-1185">Reference proteome</keyword>
<feature type="region of interest" description="Disordered" evidence="1">
    <location>
        <begin position="218"/>
        <end position="260"/>
    </location>
</feature>
<organism evidence="2 3">
    <name type="scientific">Hebeloma cylindrosporum</name>
    <dbReference type="NCBI Taxonomy" id="76867"/>
    <lineage>
        <taxon>Eukaryota</taxon>
        <taxon>Fungi</taxon>
        <taxon>Dikarya</taxon>
        <taxon>Basidiomycota</taxon>
        <taxon>Agaricomycotina</taxon>
        <taxon>Agaricomycetes</taxon>
        <taxon>Agaricomycetidae</taxon>
        <taxon>Agaricales</taxon>
        <taxon>Agaricineae</taxon>
        <taxon>Hymenogastraceae</taxon>
        <taxon>Hebeloma</taxon>
    </lineage>
</organism>
<proteinExistence type="predicted"/>
<gene>
    <name evidence="2" type="ORF">M413DRAFT_27543</name>
</gene>
<dbReference type="EMBL" id="KN831779">
    <property type="protein sequence ID" value="KIM42015.1"/>
    <property type="molecule type" value="Genomic_DNA"/>
</dbReference>
<feature type="region of interest" description="Disordered" evidence="1">
    <location>
        <begin position="138"/>
        <end position="193"/>
    </location>
</feature>
<name>A0A0C3BZJ5_HEBCY</name>
<reference evidence="3" key="2">
    <citation type="submission" date="2015-01" db="EMBL/GenBank/DDBJ databases">
        <title>Evolutionary Origins and Diversification of the Mycorrhizal Mutualists.</title>
        <authorList>
            <consortium name="DOE Joint Genome Institute"/>
            <consortium name="Mycorrhizal Genomics Consortium"/>
            <person name="Kohler A."/>
            <person name="Kuo A."/>
            <person name="Nagy L.G."/>
            <person name="Floudas D."/>
            <person name="Copeland A."/>
            <person name="Barry K.W."/>
            <person name="Cichocki N."/>
            <person name="Veneault-Fourrey C."/>
            <person name="LaButti K."/>
            <person name="Lindquist E.A."/>
            <person name="Lipzen A."/>
            <person name="Lundell T."/>
            <person name="Morin E."/>
            <person name="Murat C."/>
            <person name="Riley R."/>
            <person name="Ohm R."/>
            <person name="Sun H."/>
            <person name="Tunlid A."/>
            <person name="Henrissat B."/>
            <person name="Grigoriev I.V."/>
            <person name="Hibbett D.S."/>
            <person name="Martin F."/>
        </authorList>
    </citation>
    <scope>NUCLEOTIDE SEQUENCE [LARGE SCALE GENOMIC DNA]</scope>
    <source>
        <strain evidence="3">h7</strain>
    </source>
</reference>
<feature type="compositionally biased region" description="Basic and acidic residues" evidence="1">
    <location>
        <begin position="251"/>
        <end position="260"/>
    </location>
</feature>
<evidence type="ECO:0000313" key="3">
    <source>
        <dbReference type="Proteomes" id="UP000053424"/>
    </source>
</evidence>
<protein>
    <submittedName>
        <fullName evidence="2">Uncharacterized protein</fullName>
    </submittedName>
</protein>
<sequence>MLSAPGLSDDEYMRFFDECIAIPVDDPHPCDSTIREDVKVKSEDSLNPPMQLASVRVENLQASVTLSVSALYSTPCASDKQGNKAFLAAAKSLSVVPYSSSYICKAEPAEGHKSLTVPDASDSQSQLVNKRRLTILGPRPTAPVTSGIRRMTSSTVLGKRRKGQEDLAQDSGGKDETEEHIASKRRSKSLTVPDACDSQSQLVNMHRWIILGPPRPPAASLAVTSGTRRMTSSTVLGKRKKGQEDLPQDSGGKDETRENDHARIWTQIDLLSNLDDIHPSAIAIGLGLTWC</sequence>
<dbReference type="HOGENOM" id="CLU_956619_0_0_1"/>